<proteinExistence type="predicted"/>
<keyword evidence="2" id="KW-0378">Hydrolase</keyword>
<dbReference type="InterPro" id="IPR000222">
    <property type="entry name" value="PP2C_BS"/>
</dbReference>
<protein>
    <submittedName>
        <fullName evidence="7">PPM-type phosphatase domain-containing protein</fullName>
    </submittedName>
</protein>
<dbReference type="PROSITE" id="PS01032">
    <property type="entry name" value="PPM_1"/>
    <property type="match status" value="1"/>
</dbReference>
<keyword evidence="6" id="KW-1185">Reference proteome</keyword>
<evidence type="ECO:0000256" key="2">
    <source>
        <dbReference type="ARBA" id="ARBA00022801"/>
    </source>
</evidence>
<evidence type="ECO:0000256" key="1">
    <source>
        <dbReference type="ARBA" id="ARBA00022723"/>
    </source>
</evidence>
<dbReference type="WBParaSite" id="ECPE_0001837101-mRNA-1">
    <property type="protein sequence ID" value="ECPE_0001837101-mRNA-1"/>
    <property type="gene ID" value="ECPE_0001837101"/>
</dbReference>
<dbReference type="InterPro" id="IPR036457">
    <property type="entry name" value="PPM-type-like_dom_sf"/>
</dbReference>
<dbReference type="GO" id="GO:0004722">
    <property type="term" value="F:protein serine/threonine phosphatase activity"/>
    <property type="evidence" value="ECO:0007669"/>
    <property type="project" value="InterPro"/>
</dbReference>
<reference evidence="7" key="1">
    <citation type="submission" date="2016-06" db="UniProtKB">
        <authorList>
            <consortium name="WormBaseParasite"/>
        </authorList>
    </citation>
    <scope>IDENTIFICATION</scope>
</reference>
<feature type="domain" description="PPM-type phosphatase" evidence="4">
    <location>
        <begin position="16"/>
        <end position="120"/>
    </location>
</feature>
<evidence type="ECO:0000313" key="7">
    <source>
        <dbReference type="WBParaSite" id="ECPE_0001837101-mRNA-1"/>
    </source>
</evidence>
<sequence>MFYLTYGEYQSAVPVRYLAAAVGRKGERPEMQDAHTIVENLLIYFRVPPSNEVQRLSFFAVFDGHGGARAAEFAAKRLHLHLVSRFPRGGVKQIDKDIRRVLYDAYKKTDEDFLREAIQQ</sequence>
<evidence type="ECO:0000313" key="6">
    <source>
        <dbReference type="Proteomes" id="UP000272942"/>
    </source>
</evidence>
<keyword evidence="3" id="KW-0904">Protein phosphatase</keyword>
<name>A0A183BGI6_9TREM</name>
<dbReference type="Proteomes" id="UP000272942">
    <property type="component" value="Unassembled WGS sequence"/>
</dbReference>
<dbReference type="InterPro" id="IPR015655">
    <property type="entry name" value="PP2C"/>
</dbReference>
<evidence type="ECO:0000259" key="4">
    <source>
        <dbReference type="PROSITE" id="PS51746"/>
    </source>
</evidence>
<dbReference type="PANTHER" id="PTHR13832:SF699">
    <property type="entry name" value="INTEGRIN-LINKED KINASE-ASSOCIATED SERINE_THREONINE PHOSPHATASE 2C"/>
    <property type="match status" value="1"/>
</dbReference>
<dbReference type="PANTHER" id="PTHR13832">
    <property type="entry name" value="PROTEIN PHOSPHATASE 2C"/>
    <property type="match status" value="1"/>
</dbReference>
<organism evidence="7">
    <name type="scientific">Echinostoma caproni</name>
    <dbReference type="NCBI Taxonomy" id="27848"/>
    <lineage>
        <taxon>Eukaryota</taxon>
        <taxon>Metazoa</taxon>
        <taxon>Spiralia</taxon>
        <taxon>Lophotrochozoa</taxon>
        <taxon>Platyhelminthes</taxon>
        <taxon>Trematoda</taxon>
        <taxon>Digenea</taxon>
        <taxon>Plagiorchiida</taxon>
        <taxon>Echinostomata</taxon>
        <taxon>Echinostomatoidea</taxon>
        <taxon>Echinostomatidae</taxon>
        <taxon>Echinostoma</taxon>
    </lineage>
</organism>
<dbReference type="PROSITE" id="PS51746">
    <property type="entry name" value="PPM_2"/>
    <property type="match status" value="1"/>
</dbReference>
<gene>
    <name evidence="5" type="ORF">ECPE_LOCUS18321</name>
</gene>
<dbReference type="Pfam" id="PF00481">
    <property type="entry name" value="PP2C"/>
    <property type="match status" value="1"/>
</dbReference>
<dbReference type="Gene3D" id="3.60.40.10">
    <property type="entry name" value="PPM-type phosphatase domain"/>
    <property type="match status" value="1"/>
</dbReference>
<evidence type="ECO:0000256" key="3">
    <source>
        <dbReference type="ARBA" id="ARBA00022912"/>
    </source>
</evidence>
<dbReference type="OrthoDB" id="10264738at2759"/>
<dbReference type="AlphaFoldDB" id="A0A183BGI6"/>
<reference evidence="5 6" key="2">
    <citation type="submission" date="2018-11" db="EMBL/GenBank/DDBJ databases">
        <authorList>
            <consortium name="Pathogen Informatics"/>
        </authorList>
    </citation>
    <scope>NUCLEOTIDE SEQUENCE [LARGE SCALE GENOMIC DNA]</scope>
    <source>
        <strain evidence="5 6">Egypt</strain>
    </source>
</reference>
<keyword evidence="1" id="KW-0479">Metal-binding</keyword>
<dbReference type="GO" id="GO:0046872">
    <property type="term" value="F:metal ion binding"/>
    <property type="evidence" value="ECO:0007669"/>
    <property type="project" value="UniProtKB-KW"/>
</dbReference>
<accession>A0A183BGI6</accession>
<dbReference type="SUPFAM" id="SSF81606">
    <property type="entry name" value="PP2C-like"/>
    <property type="match status" value="1"/>
</dbReference>
<dbReference type="EMBL" id="UZAN01077128">
    <property type="protein sequence ID" value="VDP96098.1"/>
    <property type="molecule type" value="Genomic_DNA"/>
</dbReference>
<evidence type="ECO:0000313" key="5">
    <source>
        <dbReference type="EMBL" id="VDP96098.1"/>
    </source>
</evidence>
<dbReference type="InterPro" id="IPR001932">
    <property type="entry name" value="PPM-type_phosphatase-like_dom"/>
</dbReference>